<protein>
    <submittedName>
        <fullName evidence="9">DUF11 domain-containing protein</fullName>
    </submittedName>
</protein>
<feature type="transmembrane region" description="Helical" evidence="6">
    <location>
        <begin position="1095"/>
        <end position="1115"/>
    </location>
</feature>
<evidence type="ECO:0000256" key="5">
    <source>
        <dbReference type="SAM" id="MobiDB-lite"/>
    </source>
</evidence>
<dbReference type="Gene3D" id="2.60.40.10">
    <property type="entry name" value="Immunoglobulins"/>
    <property type="match status" value="1"/>
</dbReference>
<feature type="domain" description="Gram-positive cocci surface proteins LPxTG" evidence="7">
    <location>
        <begin position="1089"/>
        <end position="1120"/>
    </location>
</feature>
<accession>A0ABX6K1X9</accession>
<reference evidence="9 10" key="1">
    <citation type="submission" date="2020-03" db="EMBL/GenBank/DDBJ databases">
        <title>Leucobacter sp. nov., isolated from beetles.</title>
        <authorList>
            <person name="Hyun D.-W."/>
            <person name="Bae J.-W."/>
        </authorList>
    </citation>
    <scope>NUCLEOTIDE SEQUENCE [LARGE SCALE GENOMIC DNA]</scope>
    <source>
        <strain evidence="9 10">HDW9A</strain>
    </source>
</reference>
<dbReference type="Pfam" id="PF00746">
    <property type="entry name" value="Gram_pos_anchor"/>
    <property type="match status" value="1"/>
</dbReference>
<feature type="domain" description="DUF11" evidence="8">
    <location>
        <begin position="946"/>
        <end position="1037"/>
    </location>
</feature>
<evidence type="ECO:0000256" key="3">
    <source>
        <dbReference type="ARBA" id="ARBA00022729"/>
    </source>
</evidence>
<name>A0ABX6K1X9_9MICO</name>
<evidence type="ECO:0000256" key="4">
    <source>
        <dbReference type="ARBA" id="ARBA00023088"/>
    </source>
</evidence>
<dbReference type="NCBIfam" id="TIGR01167">
    <property type="entry name" value="LPXTG_anchor"/>
    <property type="match status" value="1"/>
</dbReference>
<dbReference type="InterPro" id="IPR001434">
    <property type="entry name" value="OmcB-like_DUF11"/>
</dbReference>
<keyword evidence="4" id="KW-0572">Peptidoglycan-anchor</keyword>
<evidence type="ECO:0000313" key="9">
    <source>
        <dbReference type="EMBL" id="QIM19109.1"/>
    </source>
</evidence>
<dbReference type="InterPro" id="IPR047589">
    <property type="entry name" value="DUF11_rpt"/>
</dbReference>
<dbReference type="InterPro" id="IPR051172">
    <property type="entry name" value="Chlamydia_OmcB"/>
</dbReference>
<dbReference type="EMBL" id="CP049933">
    <property type="protein sequence ID" value="QIM19109.1"/>
    <property type="molecule type" value="Genomic_DNA"/>
</dbReference>
<feature type="compositionally biased region" description="Polar residues" evidence="5">
    <location>
        <begin position="66"/>
        <end position="84"/>
    </location>
</feature>
<evidence type="ECO:0000256" key="6">
    <source>
        <dbReference type="SAM" id="Phobius"/>
    </source>
</evidence>
<dbReference type="InterPro" id="IPR013783">
    <property type="entry name" value="Ig-like_fold"/>
</dbReference>
<dbReference type="NCBIfam" id="TIGR01451">
    <property type="entry name" value="B_ant_repeat"/>
    <property type="match status" value="2"/>
</dbReference>
<dbReference type="InterPro" id="IPR019931">
    <property type="entry name" value="LPXTG_anchor"/>
</dbReference>
<keyword evidence="6" id="KW-0472">Membrane</keyword>
<keyword evidence="2" id="KW-0964">Secreted</keyword>
<dbReference type="PANTHER" id="PTHR34819">
    <property type="entry name" value="LARGE CYSTEINE-RICH PERIPLASMIC PROTEIN OMCB"/>
    <property type="match status" value="1"/>
</dbReference>
<evidence type="ECO:0000256" key="2">
    <source>
        <dbReference type="ARBA" id="ARBA00022525"/>
    </source>
</evidence>
<evidence type="ECO:0000256" key="1">
    <source>
        <dbReference type="ARBA" id="ARBA00022512"/>
    </source>
</evidence>
<feature type="domain" description="DUF11" evidence="8">
    <location>
        <begin position="692"/>
        <end position="793"/>
    </location>
</feature>
<dbReference type="Proteomes" id="UP000503441">
    <property type="component" value="Chromosome"/>
</dbReference>
<sequence length="1127" mass="116530">MTLTGTDTRGVSFPTRAGTVALPAGTFYVATGVAYVWLPVQDVVDAGGQKALTNTYTDFDPDDVAGNSNFGDGTEPTANNSHTRTVTAGAESAVKYYRDFETGGAPGESSGIWQGDIRATAGFVVRSNVQYTRSIVEAENVIVCDVFDHTSQRLVARTPAIGPASTRTDGLTAGDFVLEFGAPATYPTTYAEMRSTTCEDSDAVWTTDPTAAALGGQISPDGYRDSIDRVRIRYLVPVPGNSSQHLNTYLRVTGPSTLDSTNNPDGTLVSNFARFRSGSTPRWITNTYNPVAHAGSAGDRIRLVNGEVRVNKSILEQNPGSGNQVAPGTDARFRLEPSVTTAGGGTPGDPMRDVIFTDILPATSPRMTVNPLSVTSPDGAAVEFCDACDGSDWNAVPSGTAHGVRWKYGSVLPGTVLQPLEYSARVPLDATNGMQYMNTAVATSSDDPSSLALRSSSATAQVIAGATVYATKSTATPYRPLAGPLVWDLTVKNATSSAMERLDAIDVLPFNGDARQPASSFSGGFRGMSVADLPGTVQAYVTTISPDVLDAQDGAQDGFADPGSPGDAWFEEPGSGAWACTVSQLGTAGCPNASQVTAIRFASPSATGTTVLDAGETLTWQLTLVPTGDTSGDTYTNRFRMRVNPEVLSRAVSTPDAAIRVQSPLVNVSKQTCTAADVQLCDPADDAVWAETHTVRHGGTGVFRIRVTNTGPNSGDVTVTDELPAGLEYVADSAVASAGDVTGLVPVWSVGEIAPQQSGTLTFQAVIPEPGEQVNTATAEIVDEFGQSDSDEDSSALVAAATDVTIQKNVTSSEIDSSGVGTIVYQLEVANTGQFDETYSLEDAFAFADGIEMTEASVENVAPGDLVTDPGWNGADAVAIVTDTPIAAGETHRFVVTAEVLVLGGLGADVTGCSAGGGLRNVGALLVDGVRLTDTGCVDAPASRVEVEKTGPATMVAGGELTWKIRVENTGDLDVAGFSARDELPDGVEFESAAGDPEVTDGVLVWQIDSLKVGESVEYSVTARVVAEAGEKITNCVVSVPPADWGEGQAAAAQAGTDPANTDELAPGEDQSCASTEVTASGGIPGIGGRLPQTGAGLAIATLAGVLVAAGIVLFQRRRRAAESDAA</sequence>
<evidence type="ECO:0000259" key="7">
    <source>
        <dbReference type="Pfam" id="PF00746"/>
    </source>
</evidence>
<evidence type="ECO:0000259" key="8">
    <source>
        <dbReference type="Pfam" id="PF01345"/>
    </source>
</evidence>
<dbReference type="PANTHER" id="PTHR34819:SF3">
    <property type="entry name" value="CELL SURFACE PROTEIN"/>
    <property type="match status" value="1"/>
</dbReference>
<keyword evidence="6" id="KW-1133">Transmembrane helix</keyword>
<keyword evidence="3" id="KW-0732">Signal</keyword>
<gene>
    <name evidence="9" type="ORF">G7066_12025</name>
</gene>
<dbReference type="Pfam" id="PF01345">
    <property type="entry name" value="DUF11"/>
    <property type="match status" value="2"/>
</dbReference>
<dbReference type="RefSeq" id="WP_166331354.1">
    <property type="nucleotide sequence ID" value="NZ_CP049933.1"/>
</dbReference>
<evidence type="ECO:0000313" key="10">
    <source>
        <dbReference type="Proteomes" id="UP000503441"/>
    </source>
</evidence>
<feature type="region of interest" description="Disordered" evidence="5">
    <location>
        <begin position="63"/>
        <end position="84"/>
    </location>
</feature>
<keyword evidence="1" id="KW-0134">Cell wall</keyword>
<organism evidence="9 10">
    <name type="scientific">Leucobacter coleopterorum</name>
    <dbReference type="NCBI Taxonomy" id="2714933"/>
    <lineage>
        <taxon>Bacteria</taxon>
        <taxon>Bacillati</taxon>
        <taxon>Actinomycetota</taxon>
        <taxon>Actinomycetes</taxon>
        <taxon>Micrococcales</taxon>
        <taxon>Microbacteriaceae</taxon>
        <taxon>Leucobacter</taxon>
    </lineage>
</organism>
<proteinExistence type="predicted"/>
<keyword evidence="6" id="KW-0812">Transmembrane</keyword>
<feature type="region of interest" description="Disordered" evidence="5">
    <location>
        <begin position="1050"/>
        <end position="1070"/>
    </location>
</feature>
<keyword evidence="10" id="KW-1185">Reference proteome</keyword>